<organism evidence="1 2">
    <name type="scientific">Staphylococcus cohnii subsp. cohnii</name>
    <dbReference type="NCBI Taxonomy" id="74704"/>
    <lineage>
        <taxon>Bacteria</taxon>
        <taxon>Bacillati</taxon>
        <taxon>Bacillota</taxon>
        <taxon>Bacilli</taxon>
        <taxon>Bacillales</taxon>
        <taxon>Staphylococcaceae</taxon>
        <taxon>Staphylococcus</taxon>
        <taxon>Staphylococcus cohnii species complex</taxon>
    </lineage>
</organism>
<evidence type="ECO:0000313" key="1">
    <source>
        <dbReference type="EMBL" id="KKI63180.1"/>
    </source>
</evidence>
<gene>
    <name evidence="1" type="ORF">UF66_1036</name>
</gene>
<sequence length="134" mass="15494">MTVTVKGDKEIIAYLEKKYGKSATKRITDFALTKGGQKVVQIIKNNMKSFKDTGESVEETTVSKPMTINGVRTVKIHWRGPKQRYRIIHLNEYGHFDRAGKWVNTAGKGVIENAMREGRETYFRTVKEEMRRRV</sequence>
<dbReference type="EMBL" id="LAKJ01000018">
    <property type="protein sequence ID" value="KKI63180.1"/>
    <property type="molecule type" value="Genomic_DNA"/>
</dbReference>
<dbReference type="Proteomes" id="UP000034455">
    <property type="component" value="Unassembled WGS sequence"/>
</dbReference>
<dbReference type="PATRIC" id="fig|74704.6.peg.1066"/>
<protein>
    <submittedName>
        <fullName evidence="1">Phage protein</fullName>
    </submittedName>
</protein>
<comment type="caution">
    <text evidence="1">The sequence shown here is derived from an EMBL/GenBank/DDBJ whole genome shotgun (WGS) entry which is preliminary data.</text>
</comment>
<dbReference type="AlphaFoldDB" id="A0A0M2NYZ7"/>
<accession>A0A0M2NYZ7</accession>
<evidence type="ECO:0000313" key="2">
    <source>
        <dbReference type="Proteomes" id="UP000034455"/>
    </source>
</evidence>
<name>A0A0M2NYZ7_STACC</name>
<proteinExistence type="predicted"/>
<reference evidence="1 2" key="1">
    <citation type="submission" date="2015-03" db="EMBL/GenBank/DDBJ databases">
        <title>Genome Assembly of Staphylococcus cohnii subsp. cohnii strain G22B2.</title>
        <authorList>
            <person name="Nair G."/>
            <person name="Kaur G."/>
            <person name="Khatri I."/>
            <person name="Singh N.K."/>
            <person name="Sathyabama S."/>
            <person name="Maurya S.K."/>
            <person name="Subramanian S."/>
            <person name="Agrewala J.N."/>
            <person name="Mayilraj S."/>
        </authorList>
    </citation>
    <scope>NUCLEOTIDE SEQUENCE [LARGE SCALE GENOMIC DNA]</scope>
    <source>
        <strain evidence="1 2">G22B2</strain>
    </source>
</reference>
<dbReference type="RefSeq" id="WP_046467797.1">
    <property type="nucleotide sequence ID" value="NZ_LAKJ01000018.1"/>
</dbReference>